<dbReference type="Gene3D" id="3.40.50.720">
    <property type="entry name" value="NAD(P)-binding Rossmann-like Domain"/>
    <property type="match status" value="1"/>
</dbReference>
<accession>A0A7M2X4F0</accession>
<dbReference type="Gene3D" id="3.30.360.10">
    <property type="entry name" value="Dihydrodipicolinate Reductase, domain 2"/>
    <property type="match status" value="1"/>
</dbReference>
<dbReference type="Pfam" id="PF19051">
    <property type="entry name" value="GFO_IDH_MocA_C2"/>
    <property type="match status" value="1"/>
</dbReference>
<proteinExistence type="predicted"/>
<dbReference type="PANTHER" id="PTHR43818">
    <property type="entry name" value="BCDNA.GH03377"/>
    <property type="match status" value="1"/>
</dbReference>
<dbReference type="KEGG" id="hbs:IPV69_21235"/>
<evidence type="ECO:0000259" key="2">
    <source>
        <dbReference type="Pfam" id="PF19051"/>
    </source>
</evidence>
<dbReference type="RefSeq" id="WP_206295659.1">
    <property type="nucleotide sequence ID" value="NZ_CP063458.1"/>
</dbReference>
<evidence type="ECO:0000259" key="1">
    <source>
        <dbReference type="Pfam" id="PF01408"/>
    </source>
</evidence>
<dbReference type="EMBL" id="CP063458">
    <property type="protein sequence ID" value="QOV92499.1"/>
    <property type="molecule type" value="Genomic_DNA"/>
</dbReference>
<dbReference type="Proteomes" id="UP000593765">
    <property type="component" value="Chromosome"/>
</dbReference>
<dbReference type="NCBIfam" id="TIGR01409">
    <property type="entry name" value="TAT_signal_seq"/>
    <property type="match status" value="1"/>
</dbReference>
<dbReference type="InterPro" id="IPR019546">
    <property type="entry name" value="TAT_signal_bac_arc"/>
</dbReference>
<dbReference type="InterPro" id="IPR043906">
    <property type="entry name" value="Gfo/Idh/MocA_OxRdtase_bact_C"/>
</dbReference>
<gene>
    <name evidence="3" type="ORF">IPV69_21235</name>
</gene>
<protein>
    <submittedName>
        <fullName evidence="3">Gfo/Idh/MocA family oxidoreductase</fullName>
    </submittedName>
</protein>
<evidence type="ECO:0000313" key="3">
    <source>
        <dbReference type="EMBL" id="QOV92499.1"/>
    </source>
</evidence>
<dbReference type="InterPro" id="IPR000683">
    <property type="entry name" value="Gfo/Idh/MocA-like_OxRdtase_N"/>
</dbReference>
<dbReference type="InterPro" id="IPR036291">
    <property type="entry name" value="NAD(P)-bd_dom_sf"/>
</dbReference>
<organism evidence="3 4">
    <name type="scientific">Humisphaera borealis</name>
    <dbReference type="NCBI Taxonomy" id="2807512"/>
    <lineage>
        <taxon>Bacteria</taxon>
        <taxon>Pseudomonadati</taxon>
        <taxon>Planctomycetota</taxon>
        <taxon>Phycisphaerae</taxon>
        <taxon>Tepidisphaerales</taxon>
        <taxon>Tepidisphaeraceae</taxon>
        <taxon>Humisphaera</taxon>
    </lineage>
</organism>
<feature type="domain" description="Gfo/Idh/MocA-like oxidoreductase N-terminal" evidence="1">
    <location>
        <begin position="52"/>
        <end position="181"/>
    </location>
</feature>
<keyword evidence="4" id="KW-1185">Reference proteome</keyword>
<dbReference type="SUPFAM" id="SSF55347">
    <property type="entry name" value="Glyceraldehyde-3-phosphate dehydrogenase-like, C-terminal domain"/>
    <property type="match status" value="1"/>
</dbReference>
<dbReference type="InterPro" id="IPR050463">
    <property type="entry name" value="Gfo/Idh/MocA_oxidrdct_glycsds"/>
</dbReference>
<name>A0A7M2X4F0_9BACT</name>
<dbReference type="PROSITE" id="PS51318">
    <property type="entry name" value="TAT"/>
    <property type="match status" value="1"/>
</dbReference>
<feature type="domain" description="Gfo/Idh/MocA-like oxidoreductase bacterial type C-terminal" evidence="2">
    <location>
        <begin position="222"/>
        <end position="461"/>
    </location>
</feature>
<dbReference type="AlphaFoldDB" id="A0A7M2X4F0"/>
<sequence>MSKNRIGSAALSRRDVVKSAAVAGAAMAFPTVVTSTAFGEAPAAAAPAKRITLGFIGVGKMSSGHLGYHTGRPDTEVLAICDVDKTRREHFVKFVDDKYKELKRANAKPCQGYVDYKELLARKDIDAVVIGTPDHWHTTILIEAAKAGKDIYCEKPLTLTIAEAKAAIEAVQKHKVVMQTGSQQRSEGPFRDVVDYIRNGKLGKIKEVFVALGGTHSIPCDLPKEEPASEIDWNRWLGQAAERPYAKRLAHAGELPNAYPFNPGWREFKEFSGGYVTDWGAHHIDITQWALQMDGSGPSEILPPAKEGDNYGVKLIYRGSPAGDEIVVHHVESITDAPDDKNPGKTKAQKNGIMFVGEKGRIFVSRSVKVSEPANILAEPLSEGDKKLPNTGPHREQWLKCIRSRELPVANIVVGAGSVTACHLVNLAYWNRQPMKWDPKTWTFADAKQNEWLTRPRREGFALPDIG</sequence>
<reference evidence="3 4" key="1">
    <citation type="submission" date="2020-10" db="EMBL/GenBank/DDBJ databases">
        <title>Wide distribution of Phycisphaera-like planctomycetes from WD2101 soil group in peatlands and genome analysis of the first cultivated representative.</title>
        <authorList>
            <person name="Dedysh S.N."/>
            <person name="Beletsky A.V."/>
            <person name="Ivanova A."/>
            <person name="Kulichevskaya I.S."/>
            <person name="Suzina N.E."/>
            <person name="Philippov D.A."/>
            <person name="Rakitin A.L."/>
            <person name="Mardanov A.V."/>
            <person name="Ravin N.V."/>
        </authorList>
    </citation>
    <scope>NUCLEOTIDE SEQUENCE [LARGE SCALE GENOMIC DNA]</scope>
    <source>
        <strain evidence="3 4">M1803</strain>
    </source>
</reference>
<dbReference type="InterPro" id="IPR006311">
    <property type="entry name" value="TAT_signal"/>
</dbReference>
<dbReference type="Pfam" id="PF01408">
    <property type="entry name" value="GFO_IDH_MocA"/>
    <property type="match status" value="1"/>
</dbReference>
<dbReference type="PANTHER" id="PTHR43818:SF5">
    <property type="entry name" value="OXIDOREDUCTASE FAMILY PROTEIN"/>
    <property type="match status" value="1"/>
</dbReference>
<dbReference type="SUPFAM" id="SSF51735">
    <property type="entry name" value="NAD(P)-binding Rossmann-fold domains"/>
    <property type="match status" value="1"/>
</dbReference>
<dbReference type="GO" id="GO:0000166">
    <property type="term" value="F:nucleotide binding"/>
    <property type="evidence" value="ECO:0007669"/>
    <property type="project" value="InterPro"/>
</dbReference>
<evidence type="ECO:0000313" key="4">
    <source>
        <dbReference type="Proteomes" id="UP000593765"/>
    </source>
</evidence>